<organism evidence="2 3">
    <name type="scientific">Microbacterium testaceum (strain StLB037)</name>
    <dbReference type="NCBI Taxonomy" id="979556"/>
    <lineage>
        <taxon>Bacteria</taxon>
        <taxon>Bacillati</taxon>
        <taxon>Actinomycetota</taxon>
        <taxon>Actinomycetes</taxon>
        <taxon>Micrococcales</taxon>
        <taxon>Microbacteriaceae</taxon>
        <taxon>Microbacterium</taxon>
    </lineage>
</organism>
<sequence>MSGERMPGAGTRPWEYSAFPVTVARREMISPSFLRLTFAGDALQHFAPWGVDQRIKLVLPLPDGGLADFGLLADPTPHPSAWYTRWKALPPDERNVLRTYTPAAIRPEAGEIDVDIYLHSPDGPASRWARGARVGETLVITGPDIRNGWTGYGIHWQPPEEYTSFLLVADETAIPAVRNIALSLPPTARGIAIVEIGDHADDVTVAGLSPQVDVRVVGRGKTEDAVRAWATPDVDVAWLAGESGVVTTSRRVLVREVGVPRERVAFLGYWREGGALVD</sequence>
<dbReference type="InterPro" id="IPR039374">
    <property type="entry name" value="SIP_fam"/>
</dbReference>
<evidence type="ECO:0000259" key="1">
    <source>
        <dbReference type="PROSITE" id="PS51384"/>
    </source>
</evidence>
<dbReference type="InterPro" id="IPR017927">
    <property type="entry name" value="FAD-bd_FR_type"/>
</dbReference>
<feature type="domain" description="FAD-binding FR-type" evidence="1">
    <location>
        <begin position="16"/>
        <end position="150"/>
    </location>
</feature>
<dbReference type="Proteomes" id="UP000008975">
    <property type="component" value="Chromosome"/>
</dbReference>
<proteinExistence type="predicted"/>
<dbReference type="InterPro" id="IPR039261">
    <property type="entry name" value="FNR_nucleotide-bd"/>
</dbReference>
<dbReference type="STRING" id="979556.MTES_0192"/>
<dbReference type="InterPro" id="IPR017938">
    <property type="entry name" value="Riboflavin_synthase-like_b-brl"/>
</dbReference>
<dbReference type="eggNOG" id="COG2375">
    <property type="taxonomic scope" value="Bacteria"/>
</dbReference>
<dbReference type="CDD" id="cd06193">
    <property type="entry name" value="siderophore_interacting"/>
    <property type="match status" value="1"/>
</dbReference>
<dbReference type="Pfam" id="PF08021">
    <property type="entry name" value="FAD_binding_9"/>
    <property type="match status" value="1"/>
</dbReference>
<name>E8N8U7_MICTS</name>
<evidence type="ECO:0000313" key="3">
    <source>
        <dbReference type="Proteomes" id="UP000008975"/>
    </source>
</evidence>
<dbReference type="HOGENOM" id="CLU_040923_2_1_11"/>
<gene>
    <name evidence="2" type="ordered locus">MTES_0192</name>
</gene>
<dbReference type="PANTHER" id="PTHR30157">
    <property type="entry name" value="FERRIC REDUCTASE, NADPH-DEPENDENT"/>
    <property type="match status" value="1"/>
</dbReference>
<accession>E8N8U7</accession>
<dbReference type="PANTHER" id="PTHR30157:SF0">
    <property type="entry name" value="NADPH-DEPENDENT FERRIC-CHELATE REDUCTASE"/>
    <property type="match status" value="1"/>
</dbReference>
<dbReference type="GO" id="GO:0016491">
    <property type="term" value="F:oxidoreductase activity"/>
    <property type="evidence" value="ECO:0007669"/>
    <property type="project" value="InterPro"/>
</dbReference>
<dbReference type="Gene3D" id="3.40.50.80">
    <property type="entry name" value="Nucleotide-binding domain of ferredoxin-NADP reductase (FNR) module"/>
    <property type="match status" value="1"/>
</dbReference>
<dbReference type="Gene3D" id="2.40.30.10">
    <property type="entry name" value="Translation factors"/>
    <property type="match status" value="1"/>
</dbReference>
<dbReference type="EMBL" id="AP012052">
    <property type="protein sequence ID" value="BAJ73156.1"/>
    <property type="molecule type" value="Genomic_DNA"/>
</dbReference>
<dbReference type="SUPFAM" id="SSF63380">
    <property type="entry name" value="Riboflavin synthase domain-like"/>
    <property type="match status" value="1"/>
</dbReference>
<protein>
    <submittedName>
        <fullName evidence="2">Siderophore-interacting protein</fullName>
    </submittedName>
</protein>
<dbReference type="PROSITE" id="PS51384">
    <property type="entry name" value="FAD_FR"/>
    <property type="match status" value="1"/>
</dbReference>
<reference evidence="2 3" key="1">
    <citation type="journal article" date="2011" name="J. Bacteriol.">
        <title>Genome sequence of Microbacterium testaceum StLB037, an N-acylhomoserine lactone-degrading bacterium isolated from potato leaves.</title>
        <authorList>
            <person name="Morohoshi T."/>
            <person name="Wang W.-Z."/>
            <person name="Someya N."/>
            <person name="Ikeda T."/>
        </authorList>
    </citation>
    <scope>NUCLEOTIDE SEQUENCE [LARGE SCALE GENOMIC DNA]</scope>
    <source>
        <strain evidence="2 3">StLB037</strain>
    </source>
</reference>
<dbReference type="KEGG" id="mts:MTES_0192"/>
<dbReference type="AlphaFoldDB" id="E8N8U7"/>
<dbReference type="Pfam" id="PF04954">
    <property type="entry name" value="SIP"/>
    <property type="match status" value="1"/>
</dbReference>
<evidence type="ECO:0000313" key="2">
    <source>
        <dbReference type="EMBL" id="BAJ73156.1"/>
    </source>
</evidence>
<reference key="2">
    <citation type="submission" date="2011-02" db="EMBL/GenBank/DDBJ databases">
        <title>Genome sequence of Microbacterium testaceum StLB037.</title>
        <authorList>
            <person name="Morohoshi T."/>
            <person name="Wang W.Z."/>
            <person name="Someya N."/>
            <person name="Ikeda T."/>
        </authorList>
    </citation>
    <scope>NUCLEOTIDE SEQUENCE</scope>
    <source>
        <strain>StLB037</strain>
    </source>
</reference>
<dbReference type="InterPro" id="IPR007037">
    <property type="entry name" value="SIP_rossman_dom"/>
</dbReference>
<dbReference type="InterPro" id="IPR013113">
    <property type="entry name" value="SIP_FAD-bd"/>
</dbReference>